<dbReference type="SUPFAM" id="SSF160379">
    <property type="entry name" value="SP0830-like"/>
    <property type="match status" value="1"/>
</dbReference>
<comment type="caution">
    <text evidence="2">The sequence shown here is derived from an EMBL/GenBank/DDBJ whole genome shotgun (WGS) entry which is preliminary data.</text>
</comment>
<dbReference type="PANTHER" id="PTHR36439">
    <property type="entry name" value="BLL4334 PROTEIN"/>
    <property type="match status" value="1"/>
</dbReference>
<organism evidence="2 3">
    <name type="scientific">Actinacidiphila acididurans</name>
    <dbReference type="NCBI Taxonomy" id="2784346"/>
    <lineage>
        <taxon>Bacteria</taxon>
        <taxon>Bacillati</taxon>
        <taxon>Actinomycetota</taxon>
        <taxon>Actinomycetes</taxon>
        <taxon>Kitasatosporales</taxon>
        <taxon>Streptomycetaceae</taxon>
        <taxon>Actinacidiphila</taxon>
    </lineage>
</organism>
<proteinExistence type="predicted"/>
<reference evidence="2 3" key="1">
    <citation type="submission" date="2021-01" db="EMBL/GenBank/DDBJ databases">
        <title>Streptomyces acididurans sp. nov., isolated from a peat swamp forest soil.</title>
        <authorList>
            <person name="Chantavorakit T."/>
            <person name="Duangmal K."/>
        </authorList>
    </citation>
    <scope>NUCLEOTIDE SEQUENCE [LARGE SCALE GENOMIC DNA]</scope>
    <source>
        <strain evidence="2 3">KK5PA1</strain>
    </source>
</reference>
<evidence type="ECO:0000313" key="3">
    <source>
        <dbReference type="Proteomes" id="UP000749040"/>
    </source>
</evidence>
<accession>A0ABS2TVG5</accession>
<evidence type="ECO:0000256" key="1">
    <source>
        <dbReference type="SAM" id="MobiDB-lite"/>
    </source>
</evidence>
<feature type="compositionally biased region" description="Basic residues" evidence="1">
    <location>
        <begin position="10"/>
        <end position="20"/>
    </location>
</feature>
<dbReference type="PANTHER" id="PTHR36439:SF1">
    <property type="entry name" value="DUF1697 DOMAIN-CONTAINING PROTEIN"/>
    <property type="match status" value="1"/>
</dbReference>
<keyword evidence="3" id="KW-1185">Reference proteome</keyword>
<dbReference type="EMBL" id="JADKYB010000012">
    <property type="protein sequence ID" value="MBM9507321.1"/>
    <property type="molecule type" value="Genomic_DNA"/>
</dbReference>
<evidence type="ECO:0000313" key="2">
    <source>
        <dbReference type="EMBL" id="MBM9507321.1"/>
    </source>
</evidence>
<dbReference type="Gene3D" id="3.30.70.1280">
    <property type="entry name" value="SP0830-like domains"/>
    <property type="match status" value="1"/>
</dbReference>
<name>A0ABS2TVG5_9ACTN</name>
<protein>
    <submittedName>
        <fullName evidence="2">DUF1697 domain-containing protein</fullName>
    </submittedName>
</protein>
<dbReference type="Proteomes" id="UP000749040">
    <property type="component" value="Unassembled WGS sequence"/>
</dbReference>
<gene>
    <name evidence="2" type="ORF">ITX44_22840</name>
</gene>
<dbReference type="Pfam" id="PF08002">
    <property type="entry name" value="DUF1697"/>
    <property type="match status" value="1"/>
</dbReference>
<feature type="region of interest" description="Disordered" evidence="1">
    <location>
        <begin position="1"/>
        <end position="44"/>
    </location>
</feature>
<sequence>MTLVRPCQRSGRRRHPRRAAPGRSRPPPGASRSPHCSFPPRARSLSVAPATVTNVTTTSYVALLRGINVGGKNKVPMATLRELLTRIGATDARTHLQSGNAVFTHEEEDPLRLAAELQRAITEELGLTISCLVRSGTDLRRAVEANPFPMEGIDGSRFLVVFLSGPPPLDRLATIDPAAYAPDAFRPGEREIYAHFPDSIRDSRLAALFTDRWLGMTATARNWNTVTKLLALSGS</sequence>
<dbReference type="InterPro" id="IPR012545">
    <property type="entry name" value="DUF1697"/>
</dbReference>